<evidence type="ECO:0000259" key="3">
    <source>
        <dbReference type="Pfam" id="PF00060"/>
    </source>
</evidence>
<comment type="caution">
    <text evidence="4">The sequence shown here is derived from an EMBL/GenBank/DDBJ whole genome shotgun (WGS) entry which is preliminary data.</text>
</comment>
<comment type="similarity">
    <text evidence="1">Belongs to the glutamate-gated ion channel (TC 1.A.10.1) family.</text>
</comment>
<keyword evidence="2" id="KW-1133">Transmembrane helix</keyword>
<sequence>MWRYGDRTLSPARTLYNTSSSIPLSYSLTSTTHFIGSWLEVRSVSTRIVFITIFMATLVVYAHYTSALVSLLTVASTSVGFSSLQELVQDGSYRFGFRSGTLLEQEFRVCVCVCVC</sequence>
<proteinExistence type="inferred from homology"/>
<dbReference type="Proteomes" id="UP000324222">
    <property type="component" value="Unassembled WGS sequence"/>
</dbReference>
<evidence type="ECO:0000313" key="5">
    <source>
        <dbReference type="Proteomes" id="UP000324222"/>
    </source>
</evidence>
<keyword evidence="5" id="KW-1185">Reference proteome</keyword>
<feature type="transmembrane region" description="Helical" evidence="2">
    <location>
        <begin position="44"/>
        <end position="62"/>
    </location>
</feature>
<feature type="domain" description="Ionotropic glutamate receptor C-terminal" evidence="3">
    <location>
        <begin position="29"/>
        <end position="89"/>
    </location>
</feature>
<name>A0A5B7H780_PORTR</name>
<evidence type="ECO:0000256" key="2">
    <source>
        <dbReference type="SAM" id="Phobius"/>
    </source>
</evidence>
<dbReference type="Pfam" id="PF00060">
    <property type="entry name" value="Lig_chan"/>
    <property type="match status" value="1"/>
</dbReference>
<evidence type="ECO:0000313" key="4">
    <source>
        <dbReference type="EMBL" id="MPC65177.1"/>
    </source>
</evidence>
<dbReference type="InterPro" id="IPR001320">
    <property type="entry name" value="Iontro_rcpt_C"/>
</dbReference>
<dbReference type="GO" id="GO:0016020">
    <property type="term" value="C:membrane"/>
    <property type="evidence" value="ECO:0007669"/>
    <property type="project" value="InterPro"/>
</dbReference>
<dbReference type="EMBL" id="VSRR010023012">
    <property type="protein sequence ID" value="MPC65177.1"/>
    <property type="molecule type" value="Genomic_DNA"/>
</dbReference>
<dbReference type="OrthoDB" id="6117597at2759"/>
<protein>
    <recommendedName>
        <fullName evidence="3">Ionotropic glutamate receptor C-terminal domain-containing protein</fullName>
    </recommendedName>
</protein>
<dbReference type="AlphaFoldDB" id="A0A5B7H780"/>
<dbReference type="Gene3D" id="1.10.287.70">
    <property type="match status" value="1"/>
</dbReference>
<gene>
    <name evidence="4" type="ORF">E2C01_059308</name>
</gene>
<keyword evidence="2" id="KW-0812">Transmembrane</keyword>
<dbReference type="GO" id="GO:0015276">
    <property type="term" value="F:ligand-gated monoatomic ion channel activity"/>
    <property type="evidence" value="ECO:0007669"/>
    <property type="project" value="InterPro"/>
</dbReference>
<evidence type="ECO:0000256" key="1">
    <source>
        <dbReference type="ARBA" id="ARBA00008685"/>
    </source>
</evidence>
<reference evidence="4 5" key="1">
    <citation type="submission" date="2019-05" db="EMBL/GenBank/DDBJ databases">
        <title>Another draft genome of Portunus trituberculatus and its Hox gene families provides insights of decapod evolution.</title>
        <authorList>
            <person name="Jeong J.-H."/>
            <person name="Song I."/>
            <person name="Kim S."/>
            <person name="Choi T."/>
            <person name="Kim D."/>
            <person name="Ryu S."/>
            <person name="Kim W."/>
        </authorList>
    </citation>
    <scope>NUCLEOTIDE SEQUENCE [LARGE SCALE GENOMIC DNA]</scope>
    <source>
        <tissue evidence="4">Muscle</tissue>
    </source>
</reference>
<organism evidence="4 5">
    <name type="scientific">Portunus trituberculatus</name>
    <name type="common">Swimming crab</name>
    <name type="synonym">Neptunus trituberculatus</name>
    <dbReference type="NCBI Taxonomy" id="210409"/>
    <lineage>
        <taxon>Eukaryota</taxon>
        <taxon>Metazoa</taxon>
        <taxon>Ecdysozoa</taxon>
        <taxon>Arthropoda</taxon>
        <taxon>Crustacea</taxon>
        <taxon>Multicrustacea</taxon>
        <taxon>Malacostraca</taxon>
        <taxon>Eumalacostraca</taxon>
        <taxon>Eucarida</taxon>
        <taxon>Decapoda</taxon>
        <taxon>Pleocyemata</taxon>
        <taxon>Brachyura</taxon>
        <taxon>Eubrachyura</taxon>
        <taxon>Portunoidea</taxon>
        <taxon>Portunidae</taxon>
        <taxon>Portuninae</taxon>
        <taxon>Portunus</taxon>
    </lineage>
</organism>
<accession>A0A5B7H780</accession>
<keyword evidence="2" id="KW-0472">Membrane</keyword>